<dbReference type="PANTHER" id="PTHR43685:SF3">
    <property type="entry name" value="SLR2126 PROTEIN"/>
    <property type="match status" value="1"/>
</dbReference>
<accession>B4D1J9</accession>
<dbReference type="EMBL" id="ABVL01000007">
    <property type="protein sequence ID" value="EDY19611.1"/>
    <property type="molecule type" value="Genomic_DNA"/>
</dbReference>
<gene>
    <name evidence="5" type="ORF">CfE428DRAFT_2787</name>
</gene>
<dbReference type="InterPro" id="IPR029044">
    <property type="entry name" value="Nucleotide-diphossugar_trans"/>
</dbReference>
<feature type="domain" description="Galactosyltransferase C-terminal" evidence="4">
    <location>
        <begin position="131"/>
        <end position="179"/>
    </location>
</feature>
<keyword evidence="2" id="KW-1133">Transmembrane helix</keyword>
<reference evidence="5 6" key="1">
    <citation type="journal article" date="2011" name="J. Bacteriol.">
        <title>Genome sequence of Chthoniobacter flavus Ellin428, an aerobic heterotrophic soil bacterium.</title>
        <authorList>
            <person name="Kant R."/>
            <person name="van Passel M.W."/>
            <person name="Palva A."/>
            <person name="Lucas S."/>
            <person name="Lapidus A."/>
            <person name="Glavina Del Rio T."/>
            <person name="Dalin E."/>
            <person name="Tice H."/>
            <person name="Bruce D."/>
            <person name="Goodwin L."/>
            <person name="Pitluck S."/>
            <person name="Larimer F.W."/>
            <person name="Land M.L."/>
            <person name="Hauser L."/>
            <person name="Sangwan P."/>
            <person name="de Vos W.M."/>
            <person name="Janssen P.H."/>
            <person name="Smidt H."/>
        </authorList>
    </citation>
    <scope>NUCLEOTIDE SEQUENCE [LARGE SCALE GENOMIC DNA]</scope>
    <source>
        <strain evidence="5 6">Ellin428</strain>
    </source>
</reference>
<proteinExistence type="predicted"/>
<evidence type="ECO:0000256" key="1">
    <source>
        <dbReference type="ARBA" id="ARBA00022679"/>
    </source>
</evidence>
<dbReference type="Gene3D" id="3.90.550.10">
    <property type="entry name" value="Spore Coat Polysaccharide Biosynthesis Protein SpsA, Chain A"/>
    <property type="match status" value="1"/>
</dbReference>
<name>B4D1J9_9BACT</name>
<dbReference type="InterPro" id="IPR001173">
    <property type="entry name" value="Glyco_trans_2-like"/>
</dbReference>
<evidence type="ECO:0000313" key="6">
    <source>
        <dbReference type="Proteomes" id="UP000005824"/>
    </source>
</evidence>
<keyword evidence="2" id="KW-0812">Transmembrane</keyword>
<evidence type="ECO:0000256" key="2">
    <source>
        <dbReference type="SAM" id="Phobius"/>
    </source>
</evidence>
<dbReference type="InterPro" id="IPR027791">
    <property type="entry name" value="Galactosyl_T_C"/>
</dbReference>
<dbReference type="Pfam" id="PF00535">
    <property type="entry name" value="Glycos_transf_2"/>
    <property type="match status" value="1"/>
</dbReference>
<feature type="transmembrane region" description="Helical" evidence="2">
    <location>
        <begin position="248"/>
        <end position="267"/>
    </location>
</feature>
<keyword evidence="2" id="KW-0472">Membrane</keyword>
<dbReference type="InterPro" id="IPR050834">
    <property type="entry name" value="Glycosyltransf_2"/>
</dbReference>
<protein>
    <submittedName>
        <fullName evidence="5">Glycosyl transferase family 2</fullName>
    </submittedName>
</protein>
<sequence length="276" mass="31855">MKFSVIIPTCHRPELLAQCLRRLPGTEAEIIVSDDGRDAATRTFVEREFPHARWLAGPHRGPAANRNQGARAAAGEWLAFVDDDCEPQPGWLAALEQAAGDVDVVEGRTLAPGATDSPFEEHVENQTGGVLWSCNFAIRRDVFERLHGFDEDFLEAGGEDMELAWRVAQAGLRVRFAPDALVHHPPRHVGWRGLWRRTWMIRWMSLYRFKTGEARSFPHAMVDEVVLLLRQTAQLLTRRHLPWPRRRCFHVAWSWLTFPFVLPYILYWDWRFAAKR</sequence>
<evidence type="ECO:0000259" key="3">
    <source>
        <dbReference type="Pfam" id="PF00535"/>
    </source>
</evidence>
<dbReference type="AlphaFoldDB" id="B4D1J9"/>
<dbReference type="InParanoid" id="B4D1J9"/>
<evidence type="ECO:0000259" key="4">
    <source>
        <dbReference type="Pfam" id="PF02709"/>
    </source>
</evidence>
<dbReference type="GO" id="GO:0016740">
    <property type="term" value="F:transferase activity"/>
    <property type="evidence" value="ECO:0007669"/>
    <property type="project" value="UniProtKB-KW"/>
</dbReference>
<feature type="domain" description="Glycosyltransferase 2-like" evidence="3">
    <location>
        <begin position="4"/>
        <end position="105"/>
    </location>
</feature>
<dbReference type="PANTHER" id="PTHR43685">
    <property type="entry name" value="GLYCOSYLTRANSFERASE"/>
    <property type="match status" value="1"/>
</dbReference>
<keyword evidence="1 5" id="KW-0808">Transferase</keyword>
<keyword evidence="6" id="KW-1185">Reference proteome</keyword>
<dbReference type="RefSeq" id="WP_006980112.1">
    <property type="nucleotide sequence ID" value="NZ_ABVL01000007.1"/>
</dbReference>
<dbReference type="Pfam" id="PF02709">
    <property type="entry name" value="Glyco_transf_7C"/>
    <property type="match status" value="1"/>
</dbReference>
<dbReference type="STRING" id="497964.CfE428DRAFT_2787"/>
<dbReference type="Proteomes" id="UP000005824">
    <property type="component" value="Unassembled WGS sequence"/>
</dbReference>
<organism evidence="5 6">
    <name type="scientific">Chthoniobacter flavus Ellin428</name>
    <dbReference type="NCBI Taxonomy" id="497964"/>
    <lineage>
        <taxon>Bacteria</taxon>
        <taxon>Pseudomonadati</taxon>
        <taxon>Verrucomicrobiota</taxon>
        <taxon>Spartobacteria</taxon>
        <taxon>Chthoniobacterales</taxon>
        <taxon>Chthoniobacteraceae</taxon>
        <taxon>Chthoniobacter</taxon>
    </lineage>
</organism>
<comment type="caution">
    <text evidence="5">The sequence shown here is derived from an EMBL/GenBank/DDBJ whole genome shotgun (WGS) entry which is preliminary data.</text>
</comment>
<evidence type="ECO:0000313" key="5">
    <source>
        <dbReference type="EMBL" id="EDY19611.1"/>
    </source>
</evidence>
<dbReference type="eggNOG" id="COG1216">
    <property type="taxonomic scope" value="Bacteria"/>
</dbReference>
<dbReference type="SUPFAM" id="SSF53448">
    <property type="entry name" value="Nucleotide-diphospho-sugar transferases"/>
    <property type="match status" value="1"/>
</dbReference>